<keyword evidence="1" id="KW-0732">Signal</keyword>
<dbReference type="Proteomes" id="UP000654075">
    <property type="component" value="Unassembled WGS sequence"/>
</dbReference>
<keyword evidence="3" id="KW-1185">Reference proteome</keyword>
<evidence type="ECO:0000313" key="2">
    <source>
        <dbReference type="EMBL" id="CAE8595969.1"/>
    </source>
</evidence>
<comment type="caution">
    <text evidence="2">The sequence shown here is derived from an EMBL/GenBank/DDBJ whole genome shotgun (WGS) entry which is preliminary data.</text>
</comment>
<protein>
    <submittedName>
        <fullName evidence="2">Uncharacterized protein</fullName>
    </submittedName>
</protein>
<accession>A0A813EA84</accession>
<evidence type="ECO:0000313" key="3">
    <source>
        <dbReference type="Proteomes" id="UP000654075"/>
    </source>
</evidence>
<name>A0A813EA84_POLGL</name>
<dbReference type="EMBL" id="CAJNNV010008251">
    <property type="protein sequence ID" value="CAE8595969.1"/>
    <property type="molecule type" value="Genomic_DNA"/>
</dbReference>
<proteinExistence type="predicted"/>
<reference evidence="2" key="1">
    <citation type="submission" date="2021-02" db="EMBL/GenBank/DDBJ databases">
        <authorList>
            <person name="Dougan E. K."/>
            <person name="Rhodes N."/>
            <person name="Thang M."/>
            <person name="Chan C."/>
        </authorList>
    </citation>
    <scope>NUCLEOTIDE SEQUENCE</scope>
</reference>
<evidence type="ECO:0000256" key="1">
    <source>
        <dbReference type="SAM" id="SignalP"/>
    </source>
</evidence>
<dbReference type="AlphaFoldDB" id="A0A813EA84"/>
<sequence>LVRSAMMLLCLALVATAAAASPLKCGFADDKMPSCPTCLESAVQTGALDFWWNWKTSPEVDFFGIPEGIVKKATASYVPMIWGNSAPSNGYDFLATQCRTHTL</sequence>
<feature type="signal peptide" evidence="1">
    <location>
        <begin position="1"/>
        <end position="20"/>
    </location>
</feature>
<organism evidence="2 3">
    <name type="scientific">Polarella glacialis</name>
    <name type="common">Dinoflagellate</name>
    <dbReference type="NCBI Taxonomy" id="89957"/>
    <lineage>
        <taxon>Eukaryota</taxon>
        <taxon>Sar</taxon>
        <taxon>Alveolata</taxon>
        <taxon>Dinophyceae</taxon>
        <taxon>Suessiales</taxon>
        <taxon>Suessiaceae</taxon>
        <taxon>Polarella</taxon>
    </lineage>
</organism>
<feature type="non-terminal residue" evidence="2">
    <location>
        <position position="1"/>
    </location>
</feature>
<feature type="chain" id="PRO_5032334176" evidence="1">
    <location>
        <begin position="21"/>
        <end position="103"/>
    </location>
</feature>
<feature type="non-terminal residue" evidence="2">
    <location>
        <position position="103"/>
    </location>
</feature>
<gene>
    <name evidence="2" type="ORF">PGLA1383_LOCUS14447</name>
</gene>